<dbReference type="PRINTS" id="PR00625">
    <property type="entry name" value="JDOMAIN"/>
</dbReference>
<dbReference type="Pfam" id="PF00226">
    <property type="entry name" value="DnaJ"/>
    <property type="match status" value="1"/>
</dbReference>
<dbReference type="EMBL" id="HE575322">
    <property type="protein sequence ID" value="CCC93045.1"/>
    <property type="molecule type" value="Genomic_DNA"/>
</dbReference>
<sequence>MFVDYYAALNLQPSCTAKDIREAFKRLALLCHPDRTDGDHTRDFNDIKDAYDVLSDPARRYLYDLDYADAIGSYQRHTVHRKRCNFDRSLHPRSSPQASASVSSSIDTTESALTCSQPTATPNTASSVRGEDTAGLAGRASLLTGYRQGSAFRAVRSFTSAVKQNQGFGAQCGEEKARNMRASPQATHLPAAGEAGFHAEIPPQRRSTKKARSRVPPAYVRRTQLGSECQRASDSSVRRGAGFGAKMSAVCLGEENILPQCPLRRPTREAASANILKTWKTFFGI</sequence>
<feature type="domain" description="J" evidence="2">
    <location>
        <begin position="4"/>
        <end position="67"/>
    </location>
</feature>
<dbReference type="InterPro" id="IPR036869">
    <property type="entry name" value="J_dom_sf"/>
</dbReference>
<protein>
    <submittedName>
        <fullName evidence="3">Uncharacterized protein TCIL3000_9_4450</fullName>
    </submittedName>
</protein>
<dbReference type="PROSITE" id="PS00636">
    <property type="entry name" value="DNAJ_1"/>
    <property type="match status" value="1"/>
</dbReference>
<dbReference type="PROSITE" id="PS50076">
    <property type="entry name" value="DNAJ_2"/>
    <property type="match status" value="1"/>
</dbReference>
<dbReference type="SMART" id="SM00271">
    <property type="entry name" value="DnaJ"/>
    <property type="match status" value="1"/>
</dbReference>
<dbReference type="Gene3D" id="1.10.287.110">
    <property type="entry name" value="DnaJ domain"/>
    <property type="match status" value="1"/>
</dbReference>
<dbReference type="VEuPathDB" id="TriTrypDB:TcIL3000_9_4450"/>
<reference evidence="3" key="1">
    <citation type="journal article" date="2012" name="Proc. Natl. Acad. Sci. U.S.A.">
        <title>Antigenic diversity is generated by distinct evolutionary mechanisms in African trypanosome species.</title>
        <authorList>
            <person name="Jackson A.P."/>
            <person name="Berry A."/>
            <person name="Aslett M."/>
            <person name="Allison H.C."/>
            <person name="Burton P."/>
            <person name="Vavrova-Anderson J."/>
            <person name="Brown R."/>
            <person name="Browne H."/>
            <person name="Corton N."/>
            <person name="Hauser H."/>
            <person name="Gamble J."/>
            <person name="Gilderthorp R."/>
            <person name="Marcello L."/>
            <person name="McQuillan J."/>
            <person name="Otto T.D."/>
            <person name="Quail M.A."/>
            <person name="Sanders M.J."/>
            <person name="van Tonder A."/>
            <person name="Ginger M.L."/>
            <person name="Field M.C."/>
            <person name="Barry J.D."/>
            <person name="Hertz-Fowler C."/>
            <person name="Berriman M."/>
        </authorList>
    </citation>
    <scope>NUCLEOTIDE SEQUENCE</scope>
    <source>
        <strain evidence="3">IL3000</strain>
    </source>
</reference>
<dbReference type="PANTHER" id="PTHR24074">
    <property type="entry name" value="CO-CHAPERONE PROTEIN DJLA"/>
    <property type="match status" value="1"/>
</dbReference>
<dbReference type="InterPro" id="IPR018253">
    <property type="entry name" value="DnaJ_domain_CS"/>
</dbReference>
<dbReference type="CDD" id="cd06257">
    <property type="entry name" value="DnaJ"/>
    <property type="match status" value="1"/>
</dbReference>
<dbReference type="SUPFAM" id="SSF46565">
    <property type="entry name" value="Chaperone J-domain"/>
    <property type="match status" value="1"/>
</dbReference>
<dbReference type="InterPro" id="IPR050817">
    <property type="entry name" value="DjlA_DnaK_co-chaperone"/>
</dbReference>
<organism evidence="3">
    <name type="scientific">Trypanosoma congolense (strain IL3000)</name>
    <dbReference type="NCBI Taxonomy" id="1068625"/>
    <lineage>
        <taxon>Eukaryota</taxon>
        <taxon>Discoba</taxon>
        <taxon>Euglenozoa</taxon>
        <taxon>Kinetoplastea</taxon>
        <taxon>Metakinetoplastina</taxon>
        <taxon>Trypanosomatida</taxon>
        <taxon>Trypanosomatidae</taxon>
        <taxon>Trypanosoma</taxon>
        <taxon>Nannomonas</taxon>
    </lineage>
</organism>
<feature type="region of interest" description="Disordered" evidence="1">
    <location>
        <begin position="87"/>
        <end position="131"/>
    </location>
</feature>
<dbReference type="InterPro" id="IPR001623">
    <property type="entry name" value="DnaJ_domain"/>
</dbReference>
<proteinExistence type="predicted"/>
<evidence type="ECO:0000313" key="3">
    <source>
        <dbReference type="EMBL" id="CCC93045.1"/>
    </source>
</evidence>
<gene>
    <name evidence="3" type="ORF">TCIL3000_9_4450</name>
</gene>
<feature type="compositionally biased region" description="Polar residues" evidence="1">
    <location>
        <begin position="106"/>
        <end position="127"/>
    </location>
</feature>
<evidence type="ECO:0000256" key="1">
    <source>
        <dbReference type="SAM" id="MobiDB-lite"/>
    </source>
</evidence>
<name>G0UUI1_TRYCI</name>
<accession>G0UUI1</accession>
<dbReference type="AlphaFoldDB" id="G0UUI1"/>
<evidence type="ECO:0000259" key="2">
    <source>
        <dbReference type="PROSITE" id="PS50076"/>
    </source>
</evidence>
<feature type="compositionally biased region" description="Low complexity" evidence="1">
    <location>
        <begin position="94"/>
        <end position="105"/>
    </location>
</feature>